<dbReference type="PANTHER" id="PTHR12526">
    <property type="entry name" value="GLYCOSYLTRANSFERASE"/>
    <property type="match status" value="1"/>
</dbReference>
<dbReference type="SUPFAM" id="SSF53756">
    <property type="entry name" value="UDP-Glycosyltransferase/glycogen phosphorylase"/>
    <property type="match status" value="1"/>
</dbReference>
<dbReference type="Gene3D" id="3.40.50.2000">
    <property type="entry name" value="Glycogen Phosphorylase B"/>
    <property type="match status" value="2"/>
</dbReference>
<dbReference type="Pfam" id="PF13692">
    <property type="entry name" value="Glyco_trans_1_4"/>
    <property type="match status" value="1"/>
</dbReference>
<evidence type="ECO:0000259" key="3">
    <source>
        <dbReference type="Pfam" id="PF13439"/>
    </source>
</evidence>
<dbReference type="PANTHER" id="PTHR12526:SF510">
    <property type="entry name" value="D-INOSITOL 3-PHOSPHATE GLYCOSYLTRANSFERASE"/>
    <property type="match status" value="1"/>
</dbReference>
<reference evidence="4" key="1">
    <citation type="submission" date="2015-10" db="EMBL/GenBank/DDBJ databases">
        <authorList>
            <person name="Gilbert D.G."/>
        </authorList>
    </citation>
    <scope>NUCLEOTIDE SEQUENCE</scope>
</reference>
<evidence type="ECO:0000256" key="2">
    <source>
        <dbReference type="ARBA" id="ARBA00022679"/>
    </source>
</evidence>
<evidence type="ECO:0000313" key="4">
    <source>
        <dbReference type="EMBL" id="CUS46496.1"/>
    </source>
</evidence>
<keyword evidence="1 4" id="KW-0328">Glycosyltransferase</keyword>
<organism evidence="4">
    <name type="scientific">hydrothermal vent metagenome</name>
    <dbReference type="NCBI Taxonomy" id="652676"/>
    <lineage>
        <taxon>unclassified sequences</taxon>
        <taxon>metagenomes</taxon>
        <taxon>ecological metagenomes</taxon>
    </lineage>
</organism>
<evidence type="ECO:0000256" key="1">
    <source>
        <dbReference type="ARBA" id="ARBA00022676"/>
    </source>
</evidence>
<dbReference type="CDD" id="cd03801">
    <property type="entry name" value="GT4_PimA-like"/>
    <property type="match status" value="1"/>
</dbReference>
<sequence>MSARILLLQDAVYFPSYGGGNKANRLLLTALAARGFECHAVSRMPRERRILAGRFSAEALTAQGIAVEADAAGGMSYRYQGVRVEALDLDDPDAAARIGAVIRDTRPDWILVSDDRPAMLLDIALACAPDRVVALVHTHFHLPFGPEAEARNVEQHARLRRVRGIVAVSEHSRAYLRDYGDLDSVLLRFPVFGDGPFETPDRHVDGSVTMINPCLLKGLPIFLELARLFPEMPFAAVPTWGADETVLRNLSLLPNMTVLDPADDVGIVLRGARILVAPSLVPETFGYVAIDAMLRGIPVLAGNLGGQPEAKLGVDFTLPVEPARRTEAGHVAPPQDIAPWQTALGTLLSDGEAYRRCSFASRTAALRFLPETDAGHFARYLDSL</sequence>
<dbReference type="EC" id="2.4.1.-" evidence="4"/>
<name>A0A161K5W0_9ZZZZ</name>
<dbReference type="Pfam" id="PF13439">
    <property type="entry name" value="Glyco_transf_4"/>
    <property type="match status" value="1"/>
</dbReference>
<accession>A0A161K5W0</accession>
<gene>
    <name evidence="4" type="ORF">MGWOODY_Smn2058</name>
</gene>
<dbReference type="InterPro" id="IPR028098">
    <property type="entry name" value="Glyco_trans_4-like_N"/>
</dbReference>
<dbReference type="GO" id="GO:0016757">
    <property type="term" value="F:glycosyltransferase activity"/>
    <property type="evidence" value="ECO:0007669"/>
    <property type="project" value="UniProtKB-KW"/>
</dbReference>
<dbReference type="EMBL" id="CZQE01000370">
    <property type="protein sequence ID" value="CUS46496.1"/>
    <property type="molecule type" value="Genomic_DNA"/>
</dbReference>
<protein>
    <submittedName>
        <fullName evidence="4">Glycosyltransferase</fullName>
        <ecNumber evidence="4">2.4.1.-</ecNumber>
    </submittedName>
</protein>
<proteinExistence type="predicted"/>
<keyword evidence="2 4" id="KW-0808">Transferase</keyword>
<dbReference type="AlphaFoldDB" id="A0A161K5W0"/>
<feature type="domain" description="Glycosyltransferase subfamily 4-like N-terminal" evidence="3">
    <location>
        <begin position="17"/>
        <end position="180"/>
    </location>
</feature>